<keyword evidence="2" id="KW-1185">Reference proteome</keyword>
<accession>A0A849AMQ3</accession>
<dbReference type="Gene3D" id="3.30.559.10">
    <property type="entry name" value="Chloramphenicol acetyltransferase-like domain"/>
    <property type="match status" value="1"/>
</dbReference>
<dbReference type="GO" id="GO:0044550">
    <property type="term" value="P:secondary metabolite biosynthetic process"/>
    <property type="evidence" value="ECO:0007669"/>
    <property type="project" value="TreeGrafter"/>
</dbReference>
<dbReference type="PANTHER" id="PTHR45527">
    <property type="entry name" value="NONRIBOSOMAL PEPTIDE SYNTHETASE"/>
    <property type="match status" value="1"/>
</dbReference>
<comment type="caution">
    <text evidence="1">The sequence shown here is derived from an EMBL/GenBank/DDBJ whole genome shotgun (WGS) entry which is preliminary data.</text>
</comment>
<dbReference type="Proteomes" id="UP000557772">
    <property type="component" value="Unassembled WGS sequence"/>
</dbReference>
<sequence>MLLTTADRLELPAGRLVRCIPTPPGPPGGARVIDVVADAPPSFNQVNHALAAGATGGWLCLTLTLPEPLDRPSFAAACAALMARHEVLRTTTSFRDGAPVTLSFGDEFDWEIVESDCEGPLADRRRQLRTLVDDATHTVDGPKICFAAIDTGERSTVVIALDHGLTDAVSMAVLGRDVVQLYAAARDHDRAVLPPVGSFLDACRAEAATGGPDAAAAAAAGPDLAAETAGEGFADWHAFFDRNQGGLPRFPLPDAARAGSGPAAIDLRTVLTADRTATLDRFARDRGARLPACLLAVCASAAHAQGLADEFGTLLPVGTRSRDEWREAVGWFVSNGPVELAAGEPLDRLLVRAQQQVERAQRLATLPLSDVLASYARGFAHEGDVGMISYVDYRRVPGHELHERHAVTQASPDAPTTDVQLWWVRDDSGLALRARLPDTAQARSIVGGWLDEVERTLRALTE</sequence>
<protein>
    <recommendedName>
        <fullName evidence="3">Condensation domain-containing protein</fullName>
    </recommendedName>
</protein>
<dbReference type="EMBL" id="JABENB010000001">
    <property type="protein sequence ID" value="NNG38092.1"/>
    <property type="molecule type" value="Genomic_DNA"/>
</dbReference>
<dbReference type="SUPFAM" id="SSF52777">
    <property type="entry name" value="CoA-dependent acyltransferases"/>
    <property type="match status" value="2"/>
</dbReference>
<dbReference type="Gene3D" id="3.30.559.30">
    <property type="entry name" value="Nonribosomal peptide synthetase, condensation domain"/>
    <property type="match status" value="1"/>
</dbReference>
<evidence type="ECO:0008006" key="3">
    <source>
        <dbReference type="Google" id="ProtNLM"/>
    </source>
</evidence>
<dbReference type="PANTHER" id="PTHR45527:SF1">
    <property type="entry name" value="FATTY ACID SYNTHASE"/>
    <property type="match status" value="1"/>
</dbReference>
<dbReference type="RefSeq" id="WP_171151540.1">
    <property type="nucleotide sequence ID" value="NZ_JABENB010000001.1"/>
</dbReference>
<evidence type="ECO:0000313" key="1">
    <source>
        <dbReference type="EMBL" id="NNG38092.1"/>
    </source>
</evidence>
<reference evidence="1 2" key="1">
    <citation type="submission" date="2020-05" db="EMBL/GenBank/DDBJ databases">
        <title>Flexivirga sp. ID2601S isolated from air conditioner.</title>
        <authorList>
            <person name="Kim D.H."/>
        </authorList>
    </citation>
    <scope>NUCLEOTIDE SEQUENCE [LARGE SCALE GENOMIC DNA]</scope>
    <source>
        <strain evidence="1 2">ID2601S</strain>
    </source>
</reference>
<dbReference type="InterPro" id="IPR023213">
    <property type="entry name" value="CAT-like_dom_sf"/>
</dbReference>
<dbReference type="GO" id="GO:0005737">
    <property type="term" value="C:cytoplasm"/>
    <property type="evidence" value="ECO:0007669"/>
    <property type="project" value="TreeGrafter"/>
</dbReference>
<name>A0A849AMQ3_9MICO</name>
<organism evidence="1 2">
    <name type="scientific">Flexivirga aerilata</name>
    <dbReference type="NCBI Taxonomy" id="1656889"/>
    <lineage>
        <taxon>Bacteria</taxon>
        <taxon>Bacillati</taxon>
        <taxon>Actinomycetota</taxon>
        <taxon>Actinomycetes</taxon>
        <taxon>Micrococcales</taxon>
        <taxon>Dermacoccaceae</taxon>
        <taxon>Flexivirga</taxon>
    </lineage>
</organism>
<gene>
    <name evidence="1" type="ORF">HJ588_02230</name>
</gene>
<proteinExistence type="predicted"/>
<dbReference type="GO" id="GO:0031177">
    <property type="term" value="F:phosphopantetheine binding"/>
    <property type="evidence" value="ECO:0007669"/>
    <property type="project" value="TreeGrafter"/>
</dbReference>
<dbReference type="GO" id="GO:0043041">
    <property type="term" value="P:amino acid activation for nonribosomal peptide biosynthetic process"/>
    <property type="evidence" value="ECO:0007669"/>
    <property type="project" value="TreeGrafter"/>
</dbReference>
<evidence type="ECO:0000313" key="2">
    <source>
        <dbReference type="Proteomes" id="UP000557772"/>
    </source>
</evidence>
<dbReference type="AlphaFoldDB" id="A0A849AMQ3"/>